<proteinExistence type="predicted"/>
<dbReference type="AlphaFoldDB" id="A0A3S1B869"/>
<keyword evidence="4" id="KW-1185">Reference proteome</keyword>
<feature type="region of interest" description="Disordered" evidence="1">
    <location>
        <begin position="87"/>
        <end position="132"/>
    </location>
</feature>
<dbReference type="OrthoDB" id="10610816at2759"/>
<organism evidence="3 4">
    <name type="scientific">Elysia chlorotica</name>
    <name type="common">Eastern emerald elysia</name>
    <name type="synonym">Sea slug</name>
    <dbReference type="NCBI Taxonomy" id="188477"/>
    <lineage>
        <taxon>Eukaryota</taxon>
        <taxon>Metazoa</taxon>
        <taxon>Spiralia</taxon>
        <taxon>Lophotrochozoa</taxon>
        <taxon>Mollusca</taxon>
        <taxon>Gastropoda</taxon>
        <taxon>Heterobranchia</taxon>
        <taxon>Euthyneura</taxon>
        <taxon>Panpulmonata</taxon>
        <taxon>Sacoglossa</taxon>
        <taxon>Placobranchoidea</taxon>
        <taxon>Plakobranchidae</taxon>
        <taxon>Elysia</taxon>
    </lineage>
</organism>
<keyword evidence="2" id="KW-0732">Signal</keyword>
<feature type="signal peptide" evidence="2">
    <location>
        <begin position="1"/>
        <end position="26"/>
    </location>
</feature>
<evidence type="ECO:0000313" key="4">
    <source>
        <dbReference type="Proteomes" id="UP000271974"/>
    </source>
</evidence>
<protein>
    <submittedName>
        <fullName evidence="3">Uncharacterized protein</fullName>
    </submittedName>
</protein>
<dbReference type="Proteomes" id="UP000271974">
    <property type="component" value="Unassembled WGS sequence"/>
</dbReference>
<gene>
    <name evidence="3" type="ORF">EGW08_017846</name>
</gene>
<name>A0A3S1B869_ELYCH</name>
<dbReference type="EMBL" id="RQTK01000835">
    <property type="protein sequence ID" value="RUS74391.1"/>
    <property type="molecule type" value="Genomic_DNA"/>
</dbReference>
<evidence type="ECO:0000313" key="3">
    <source>
        <dbReference type="EMBL" id="RUS74391.1"/>
    </source>
</evidence>
<accession>A0A3S1B869</accession>
<evidence type="ECO:0000256" key="1">
    <source>
        <dbReference type="SAM" id="MobiDB-lite"/>
    </source>
</evidence>
<reference evidence="3 4" key="1">
    <citation type="submission" date="2019-01" db="EMBL/GenBank/DDBJ databases">
        <title>A draft genome assembly of the solar-powered sea slug Elysia chlorotica.</title>
        <authorList>
            <person name="Cai H."/>
            <person name="Li Q."/>
            <person name="Fang X."/>
            <person name="Li J."/>
            <person name="Curtis N.E."/>
            <person name="Altenburger A."/>
            <person name="Shibata T."/>
            <person name="Feng M."/>
            <person name="Maeda T."/>
            <person name="Schwartz J.A."/>
            <person name="Shigenobu S."/>
            <person name="Lundholm N."/>
            <person name="Nishiyama T."/>
            <person name="Yang H."/>
            <person name="Hasebe M."/>
            <person name="Li S."/>
            <person name="Pierce S.K."/>
            <person name="Wang J."/>
        </authorList>
    </citation>
    <scope>NUCLEOTIDE SEQUENCE [LARGE SCALE GENOMIC DNA]</scope>
    <source>
        <strain evidence="3">EC2010</strain>
        <tissue evidence="3">Whole organism of an adult</tissue>
    </source>
</reference>
<feature type="chain" id="PRO_5018566212" evidence="2">
    <location>
        <begin position="27"/>
        <end position="411"/>
    </location>
</feature>
<evidence type="ECO:0000256" key="2">
    <source>
        <dbReference type="SAM" id="SignalP"/>
    </source>
</evidence>
<comment type="caution">
    <text evidence="3">The sequence shown here is derived from an EMBL/GenBank/DDBJ whole genome shotgun (WGS) entry which is preliminary data.</text>
</comment>
<sequence>MLLFSTAICRLTFVVQSLWTIGLVWGDEMSYTDQESESTGSWGMKINDTIDKEVSTADVLQIRGGNTTYENVLRGYGLKLKQSDFDGMSGERLGPSHRSNRSHKSFSQGSDRTHTEVLGNSTRSPYEISPRFHGRKLLAKSESSPDLDSAAKEIAANPIQTDPIAKKINEKNEQIKKEKEAGPEIYIDKWPALRHKMADLKKKILAARKKLDDPVNKLLERIDEGDELQKQASHISNLQRLDHLGKASNSKTIKALKDSYKDLYSAISNITGAFEKMEDSLTDSSVNVGVQKLEHELRTLMQFETAQVETAIDSGWSAITNSLAGTTNFQYSVLKDTPKAPVFSIYRYGDGHGEKTNLREELKNMQTSIDSLSYESQDATDPDLQRVDQVLRDMLGKVAPHERNRIGEQHR</sequence>